<dbReference type="RefSeq" id="WP_224312503.1">
    <property type="nucleotide sequence ID" value="NZ_JAIRBM010000004.1"/>
</dbReference>
<protein>
    <recommendedName>
        <fullName evidence="3">GYD domain-containing protein</fullName>
    </recommendedName>
</protein>
<gene>
    <name evidence="1" type="ORF">K9B37_07845</name>
</gene>
<dbReference type="Proteomes" id="UP000704176">
    <property type="component" value="Unassembled WGS sequence"/>
</dbReference>
<organism evidence="1 2">
    <name type="scientific">Microvirga puerhi</name>
    <dbReference type="NCBI Taxonomy" id="2876078"/>
    <lineage>
        <taxon>Bacteria</taxon>
        <taxon>Pseudomonadati</taxon>
        <taxon>Pseudomonadota</taxon>
        <taxon>Alphaproteobacteria</taxon>
        <taxon>Hyphomicrobiales</taxon>
        <taxon>Methylobacteriaceae</taxon>
        <taxon>Microvirga</taxon>
    </lineage>
</organism>
<reference evidence="1 2" key="1">
    <citation type="submission" date="2021-09" db="EMBL/GenBank/DDBJ databases">
        <title>The complete genome sequence of a new microorganism.</title>
        <authorList>
            <person name="Zi Z."/>
        </authorList>
    </citation>
    <scope>NUCLEOTIDE SEQUENCE [LARGE SCALE GENOMIC DNA]</scope>
    <source>
        <strain evidence="1 2">WGZ8</strain>
    </source>
</reference>
<sequence>MYNYCLTFRIAEQTVGGKTPSERRQRLIDNVYSTNGFWAEPTSFMLVNSGLSTSELAKKACAGLSASHDLVFVFDPEDMSACYFGPVKEVDVLKSFFPKAKKVE</sequence>
<evidence type="ECO:0008006" key="3">
    <source>
        <dbReference type="Google" id="ProtNLM"/>
    </source>
</evidence>
<keyword evidence="2" id="KW-1185">Reference proteome</keyword>
<evidence type="ECO:0000313" key="2">
    <source>
        <dbReference type="Proteomes" id="UP000704176"/>
    </source>
</evidence>
<evidence type="ECO:0000313" key="1">
    <source>
        <dbReference type="EMBL" id="MBZ6076201.1"/>
    </source>
</evidence>
<name>A0ABS7VM16_9HYPH</name>
<dbReference type="EMBL" id="JAIRBM010000004">
    <property type="protein sequence ID" value="MBZ6076201.1"/>
    <property type="molecule type" value="Genomic_DNA"/>
</dbReference>
<comment type="caution">
    <text evidence="1">The sequence shown here is derived from an EMBL/GenBank/DDBJ whole genome shotgun (WGS) entry which is preliminary data.</text>
</comment>
<accession>A0ABS7VM16</accession>
<proteinExistence type="predicted"/>